<dbReference type="Gene3D" id="1.20.120.160">
    <property type="entry name" value="HPT domain"/>
    <property type="match status" value="1"/>
</dbReference>
<dbReference type="GO" id="GO:0006935">
    <property type="term" value="P:chemotaxis"/>
    <property type="evidence" value="ECO:0007669"/>
    <property type="project" value="InterPro"/>
</dbReference>
<dbReference type="InterPro" id="IPR002545">
    <property type="entry name" value="CheW-lke_dom"/>
</dbReference>
<evidence type="ECO:0000313" key="13">
    <source>
        <dbReference type="EMBL" id="GGJ78935.1"/>
    </source>
</evidence>
<dbReference type="SUPFAM" id="SSF50341">
    <property type="entry name" value="CheW-like"/>
    <property type="match status" value="1"/>
</dbReference>
<keyword evidence="4" id="KW-0808">Transferase</keyword>
<keyword evidence="14" id="KW-1185">Reference proteome</keyword>
<dbReference type="PROSITE" id="PS50109">
    <property type="entry name" value="HIS_KIN"/>
    <property type="match status" value="1"/>
</dbReference>
<dbReference type="PROSITE" id="PS50110">
    <property type="entry name" value="RESPONSE_REGULATORY"/>
    <property type="match status" value="1"/>
</dbReference>
<evidence type="ECO:0000256" key="3">
    <source>
        <dbReference type="ARBA" id="ARBA00022553"/>
    </source>
</evidence>
<dbReference type="SUPFAM" id="SSF55874">
    <property type="entry name" value="ATPase domain of HSP90 chaperone/DNA topoisomerase II/histidine kinase"/>
    <property type="match status" value="1"/>
</dbReference>
<feature type="region of interest" description="Disordered" evidence="9">
    <location>
        <begin position="104"/>
        <end position="137"/>
    </location>
</feature>
<dbReference type="InterPro" id="IPR005467">
    <property type="entry name" value="His_kinase_dom"/>
</dbReference>
<name>A0A8J3F6A0_9ACTN</name>
<evidence type="ECO:0000259" key="11">
    <source>
        <dbReference type="PROSITE" id="PS50110"/>
    </source>
</evidence>
<evidence type="ECO:0000256" key="8">
    <source>
        <dbReference type="PROSITE-ProRule" id="PRU00169"/>
    </source>
</evidence>
<dbReference type="InterPro" id="IPR008207">
    <property type="entry name" value="Sig_transdc_His_kin_Hpt_dom"/>
</dbReference>
<protein>
    <recommendedName>
        <fullName evidence="2">histidine kinase</fullName>
        <ecNumber evidence="2">2.7.13.3</ecNumber>
    </recommendedName>
</protein>
<keyword evidence="5" id="KW-0418">Kinase</keyword>
<feature type="domain" description="HPt" evidence="12">
    <location>
        <begin position="1"/>
        <end position="102"/>
    </location>
</feature>
<keyword evidence="3 8" id="KW-0597">Phosphoprotein</keyword>
<dbReference type="RefSeq" id="WP_189168433.1">
    <property type="nucleotide sequence ID" value="NZ_BMQB01000001.1"/>
</dbReference>
<dbReference type="InterPro" id="IPR036641">
    <property type="entry name" value="HPT_dom_sf"/>
</dbReference>
<evidence type="ECO:0000256" key="2">
    <source>
        <dbReference type="ARBA" id="ARBA00012438"/>
    </source>
</evidence>
<feature type="modified residue" description="4-aspartylphosphate" evidence="8">
    <location>
        <position position="634"/>
    </location>
</feature>
<evidence type="ECO:0000256" key="9">
    <source>
        <dbReference type="SAM" id="MobiDB-lite"/>
    </source>
</evidence>
<evidence type="ECO:0000256" key="6">
    <source>
        <dbReference type="ARBA" id="ARBA00023012"/>
    </source>
</evidence>
<dbReference type="SUPFAM" id="SSF52172">
    <property type="entry name" value="CheY-like"/>
    <property type="match status" value="1"/>
</dbReference>
<dbReference type="Pfam" id="PF01627">
    <property type="entry name" value="Hpt"/>
    <property type="match status" value="1"/>
</dbReference>
<feature type="domain" description="Response regulatory" evidence="11">
    <location>
        <begin position="585"/>
        <end position="701"/>
    </location>
</feature>
<reference evidence="13" key="1">
    <citation type="journal article" date="2014" name="Int. J. Syst. Evol. Microbiol.">
        <title>Complete genome sequence of Corynebacterium casei LMG S-19264T (=DSM 44701T), isolated from a smear-ripened cheese.</title>
        <authorList>
            <consortium name="US DOE Joint Genome Institute (JGI-PGF)"/>
            <person name="Walter F."/>
            <person name="Albersmeier A."/>
            <person name="Kalinowski J."/>
            <person name="Ruckert C."/>
        </authorList>
    </citation>
    <scope>NUCLEOTIDE SEQUENCE</scope>
    <source>
        <strain evidence="13">JCM 3090</strain>
    </source>
</reference>
<comment type="catalytic activity">
    <reaction evidence="1">
        <text>ATP + protein L-histidine = ADP + protein N-phospho-L-histidine.</text>
        <dbReference type="EC" id="2.7.13.3"/>
    </reaction>
</comment>
<dbReference type="InterPro" id="IPR051315">
    <property type="entry name" value="Bact_Chemotaxis_CheA"/>
</dbReference>
<dbReference type="Proteomes" id="UP000649739">
    <property type="component" value="Unassembled WGS sequence"/>
</dbReference>
<dbReference type="InterPro" id="IPR036061">
    <property type="entry name" value="CheW-like_dom_sf"/>
</dbReference>
<dbReference type="Gene3D" id="3.30.565.10">
    <property type="entry name" value="Histidine kinase-like ATPase, C-terminal domain"/>
    <property type="match status" value="1"/>
</dbReference>
<dbReference type="PANTHER" id="PTHR43395:SF1">
    <property type="entry name" value="CHEMOTAXIS PROTEIN CHEA"/>
    <property type="match status" value="1"/>
</dbReference>
<dbReference type="InterPro" id="IPR011006">
    <property type="entry name" value="CheY-like_superfamily"/>
</dbReference>
<dbReference type="SMART" id="SM00448">
    <property type="entry name" value="REC"/>
    <property type="match status" value="1"/>
</dbReference>
<evidence type="ECO:0000259" key="10">
    <source>
        <dbReference type="PROSITE" id="PS50109"/>
    </source>
</evidence>
<dbReference type="SUPFAM" id="SSF47226">
    <property type="entry name" value="Histidine-containing phosphotransfer domain, HPT domain"/>
    <property type="match status" value="1"/>
</dbReference>
<dbReference type="InterPro" id="IPR003594">
    <property type="entry name" value="HATPase_dom"/>
</dbReference>
<dbReference type="GO" id="GO:0000160">
    <property type="term" value="P:phosphorelay signal transduction system"/>
    <property type="evidence" value="ECO:0007669"/>
    <property type="project" value="UniProtKB-KW"/>
</dbReference>
<evidence type="ECO:0000256" key="7">
    <source>
        <dbReference type="PROSITE-ProRule" id="PRU00110"/>
    </source>
</evidence>
<dbReference type="EMBL" id="BMQB01000001">
    <property type="protein sequence ID" value="GGJ78935.1"/>
    <property type="molecule type" value="Genomic_DNA"/>
</dbReference>
<evidence type="ECO:0000256" key="1">
    <source>
        <dbReference type="ARBA" id="ARBA00000085"/>
    </source>
</evidence>
<dbReference type="Gene3D" id="3.40.50.2300">
    <property type="match status" value="1"/>
</dbReference>
<dbReference type="SMART" id="SM00073">
    <property type="entry name" value="HPT"/>
    <property type="match status" value="1"/>
</dbReference>
<evidence type="ECO:0000256" key="4">
    <source>
        <dbReference type="ARBA" id="ARBA00022679"/>
    </source>
</evidence>
<feature type="domain" description="Histidine kinase" evidence="10">
    <location>
        <begin position="296"/>
        <end position="433"/>
    </location>
</feature>
<evidence type="ECO:0000259" key="12">
    <source>
        <dbReference type="PROSITE" id="PS50894"/>
    </source>
</evidence>
<dbReference type="CDD" id="cd00088">
    <property type="entry name" value="HPT"/>
    <property type="match status" value="1"/>
</dbReference>
<dbReference type="PRINTS" id="PR00344">
    <property type="entry name" value="BCTRLSENSOR"/>
</dbReference>
<dbReference type="Pfam" id="PF00072">
    <property type="entry name" value="Response_reg"/>
    <property type="match status" value="1"/>
</dbReference>
<feature type="modified residue" description="Phosphohistidine" evidence="7">
    <location>
        <position position="45"/>
    </location>
</feature>
<feature type="compositionally biased region" description="Low complexity" evidence="9">
    <location>
        <begin position="104"/>
        <end position="125"/>
    </location>
</feature>
<sequence length="704" mass="72348">MADDPLRYFRIEARELADELSRGVLDLEASPADPEPVGRLLRAAHTLKGAARVVRQGELADRTHAVEDLLVPYRGGGEPVPRDVLTRLLALVDGLDAAVGGLAAPPGEEPAPAAVPAADPADPGAPAGPPEPAPAAAAAGVLPTVRADTRDVDELLDVVGEAYAQFAPLRRQVDAVDRARRTAELLADRLRVRAHDDGAPDRSRESGHATAVRLAGELTALGRHLTDSAAYVQRELDEVRQRAERLRLVPAASIFTPLRRAVRDAADAEGKAATFDAAGGDLRLDPHVLTLVGNALLHVVRNAVAHGIEPAAGRAAAGKPAEGRIAVDVARRGGHAAFRCRDDGAGFDLAALRRAAGATGWRGTGDPDRDLRELVDLLLRGGISTAETVTAVAGRGIGLDVLRDVAEQLGGEVAVETEPGAGTTIELAVPLTVVSLRGLTVRAAGCEATLPLDAVRGCLRLDPDAAAQAAAAGAVPHGGNLLPYVALAGLLPGPPAVGGDTVAVIVAAGDDTAAVGAEALLGASTLVGRPLPDLAPADPIVGGVTIDVEGIPRIVLDPHALVGAAAGGRGAGPAPADREEAVDRSVLVVDDSLTTRMLERSILESAGYHVDLAASGEEGLSKAAGGRYALFLVDIDMPGIDGFTFVERARADTAIGDTPVILVSSRTSAEDRQRGAAAGANAYLAKSEFNQDELLRRIRELVGA</sequence>
<dbReference type="InterPro" id="IPR001789">
    <property type="entry name" value="Sig_transdc_resp-reg_receiver"/>
</dbReference>
<organism evidence="13 14">
    <name type="scientific">Pilimelia anulata</name>
    <dbReference type="NCBI Taxonomy" id="53371"/>
    <lineage>
        <taxon>Bacteria</taxon>
        <taxon>Bacillati</taxon>
        <taxon>Actinomycetota</taxon>
        <taxon>Actinomycetes</taxon>
        <taxon>Micromonosporales</taxon>
        <taxon>Micromonosporaceae</taxon>
        <taxon>Pilimelia</taxon>
    </lineage>
</organism>
<accession>A0A8J3F6A0</accession>
<reference evidence="13" key="2">
    <citation type="submission" date="2020-09" db="EMBL/GenBank/DDBJ databases">
        <authorList>
            <person name="Sun Q."/>
            <person name="Ohkuma M."/>
        </authorList>
    </citation>
    <scope>NUCLEOTIDE SEQUENCE</scope>
    <source>
        <strain evidence="13">JCM 3090</strain>
    </source>
</reference>
<dbReference type="Pfam" id="PF01584">
    <property type="entry name" value="CheW"/>
    <property type="match status" value="1"/>
</dbReference>
<dbReference type="SMART" id="SM00260">
    <property type="entry name" value="CheW"/>
    <property type="match status" value="1"/>
</dbReference>
<evidence type="ECO:0000256" key="5">
    <source>
        <dbReference type="ARBA" id="ARBA00022777"/>
    </source>
</evidence>
<dbReference type="InterPro" id="IPR036890">
    <property type="entry name" value="HATPase_C_sf"/>
</dbReference>
<gene>
    <name evidence="13" type="ORF">GCM10010123_06060</name>
</gene>
<dbReference type="AlphaFoldDB" id="A0A8J3F6A0"/>
<comment type="caution">
    <text evidence="13">The sequence shown here is derived from an EMBL/GenBank/DDBJ whole genome shotgun (WGS) entry which is preliminary data.</text>
</comment>
<proteinExistence type="predicted"/>
<keyword evidence="6" id="KW-0902">Two-component regulatory system</keyword>
<dbReference type="FunFam" id="3.30.565.10:FF:000016">
    <property type="entry name" value="Chemotaxis protein CheA, putative"/>
    <property type="match status" value="1"/>
</dbReference>
<dbReference type="InterPro" id="IPR004358">
    <property type="entry name" value="Sig_transdc_His_kin-like_C"/>
</dbReference>
<evidence type="ECO:0000313" key="14">
    <source>
        <dbReference type="Proteomes" id="UP000649739"/>
    </source>
</evidence>
<dbReference type="PROSITE" id="PS50894">
    <property type="entry name" value="HPT"/>
    <property type="match status" value="1"/>
</dbReference>
<dbReference type="PANTHER" id="PTHR43395">
    <property type="entry name" value="SENSOR HISTIDINE KINASE CHEA"/>
    <property type="match status" value="1"/>
</dbReference>
<dbReference type="Pfam" id="PF02518">
    <property type="entry name" value="HATPase_c"/>
    <property type="match status" value="1"/>
</dbReference>
<dbReference type="SMART" id="SM00387">
    <property type="entry name" value="HATPase_c"/>
    <property type="match status" value="1"/>
</dbReference>
<dbReference type="EC" id="2.7.13.3" evidence="2"/>
<dbReference type="GO" id="GO:0004673">
    <property type="term" value="F:protein histidine kinase activity"/>
    <property type="evidence" value="ECO:0007669"/>
    <property type="project" value="UniProtKB-EC"/>
</dbReference>